<dbReference type="PANTHER" id="PTHR31902">
    <property type="entry name" value="ACTIN PATCHES DISTAL PROTEIN 1"/>
    <property type="match status" value="1"/>
</dbReference>
<dbReference type="Proteomes" id="UP001055439">
    <property type="component" value="Chromosome 7"/>
</dbReference>
<evidence type="ECO:0000313" key="4">
    <source>
        <dbReference type="Proteomes" id="UP001055439"/>
    </source>
</evidence>
<accession>A0A9E7KGY4</accession>
<feature type="compositionally biased region" description="Low complexity" evidence="1">
    <location>
        <begin position="1"/>
        <end position="31"/>
    </location>
</feature>
<dbReference type="CDD" id="cd03062">
    <property type="entry name" value="TRX_Fd_Sucrase"/>
    <property type="match status" value="1"/>
</dbReference>
<gene>
    <name evidence="3" type="ORF">MUK42_35096</name>
</gene>
<dbReference type="InterPro" id="IPR009737">
    <property type="entry name" value="Aim32/Apd1-like"/>
</dbReference>
<dbReference type="AlphaFoldDB" id="A0A9E7KGY4"/>
<dbReference type="Pfam" id="PF06999">
    <property type="entry name" value="Suc_Fer-like"/>
    <property type="match status" value="1"/>
</dbReference>
<sequence>MASPPLSSPSGDDGGSLVADPGSQAGSAAGSLQGGDGVLSAPPAAAGSGAFPAASSGGGDDAEYGFQRPGFGKGPLVGTLIIFKLCFIALGRALKEERVRNLELTETLIVIGSGLSPQVGPWTSSRPPLRSAQPRFVPTLRVSASMASPPLSSPSGDDGGSLVADPGSQAGSAAGSLQGGDGALPAPPAAAGPGAFPAASSGGGDDAEYGFQRPGFGKGPLVGTVQPYDRHLFLCYKSPEVWPSHVEGSESDRLPRFLAGEIKNWASSIDKKTRLTICEGVDGTDFSNGDVLIFPDMIRYRRLTHFDVEHFVDEVLKKNSEWLPCTPEPLSGSYIFVCAHGSRDRRCGVCGPVLIKGFKEEITSRDLQGQVFVSPCSHIGGHKYAGNVIIFSPNASGQVTGHWYGYVTPDDVPILLEQHIGKGKIVDHLWRGQMGLSEDEQRAAQNLRLQLNGELGQNSYNDSIDTTTRKNGRASSVMSGTGGCCQGSGEASCCQVLSKNEKPESQCAREEEAQDIVQKSSSEDGNASCRKEPSTRKLCPMPTWFECWEPEDTYAALAVVAAIASVAIAYSYYRQLR</sequence>
<name>A0A9E7KGY4_9LILI</name>
<dbReference type="FunFam" id="3.40.30.10:FF:000213">
    <property type="entry name" value="APD1p protein"/>
    <property type="match status" value="1"/>
</dbReference>
<dbReference type="OrthoDB" id="10253744at2759"/>
<evidence type="ECO:0000313" key="3">
    <source>
        <dbReference type="EMBL" id="URE20198.1"/>
    </source>
</evidence>
<proteinExistence type="predicted"/>
<reference evidence="3" key="1">
    <citation type="submission" date="2022-05" db="EMBL/GenBank/DDBJ databases">
        <title>The Musa troglodytarum L. genome provides insights into the mechanism of non-climacteric behaviour and enrichment of carotenoids.</title>
        <authorList>
            <person name="Wang J."/>
        </authorList>
    </citation>
    <scope>NUCLEOTIDE SEQUENCE</scope>
    <source>
        <tissue evidence="3">Leaf</tissue>
    </source>
</reference>
<keyword evidence="2" id="KW-0472">Membrane</keyword>
<keyword evidence="2" id="KW-1133">Transmembrane helix</keyword>
<keyword evidence="2" id="KW-0812">Transmembrane</keyword>
<dbReference type="EMBL" id="CP097509">
    <property type="protein sequence ID" value="URE20198.1"/>
    <property type="molecule type" value="Genomic_DNA"/>
</dbReference>
<evidence type="ECO:0000256" key="1">
    <source>
        <dbReference type="SAM" id="MobiDB-lite"/>
    </source>
</evidence>
<dbReference type="SUPFAM" id="SSF52833">
    <property type="entry name" value="Thioredoxin-like"/>
    <property type="match status" value="1"/>
</dbReference>
<feature type="compositionally biased region" description="Low complexity" evidence="1">
    <location>
        <begin position="144"/>
        <end position="176"/>
    </location>
</feature>
<organism evidence="3 4">
    <name type="scientific">Musa troglodytarum</name>
    <name type="common">fe'i banana</name>
    <dbReference type="NCBI Taxonomy" id="320322"/>
    <lineage>
        <taxon>Eukaryota</taxon>
        <taxon>Viridiplantae</taxon>
        <taxon>Streptophyta</taxon>
        <taxon>Embryophyta</taxon>
        <taxon>Tracheophyta</taxon>
        <taxon>Spermatophyta</taxon>
        <taxon>Magnoliopsida</taxon>
        <taxon>Liliopsida</taxon>
        <taxon>Zingiberales</taxon>
        <taxon>Musaceae</taxon>
        <taxon>Musa</taxon>
    </lineage>
</organism>
<feature type="compositionally biased region" description="Low complexity" evidence="1">
    <location>
        <begin position="191"/>
        <end position="200"/>
    </location>
</feature>
<dbReference type="PANTHER" id="PTHR31902:SF14">
    <property type="entry name" value="ACTIN PATCHES DISTAL PROTEIN 1"/>
    <property type="match status" value="1"/>
</dbReference>
<dbReference type="Gene3D" id="3.40.30.10">
    <property type="entry name" value="Glutaredoxin"/>
    <property type="match status" value="1"/>
</dbReference>
<feature type="transmembrane region" description="Helical" evidence="2">
    <location>
        <begin position="554"/>
        <end position="573"/>
    </location>
</feature>
<protein>
    <submittedName>
        <fullName evidence="3">Sucrase/ferredoxin-like</fullName>
    </submittedName>
</protein>
<evidence type="ECO:0000256" key="2">
    <source>
        <dbReference type="SAM" id="Phobius"/>
    </source>
</evidence>
<feature type="region of interest" description="Disordered" evidence="1">
    <location>
        <begin position="1"/>
        <end position="43"/>
    </location>
</feature>
<keyword evidence="4" id="KW-1185">Reference proteome</keyword>
<dbReference type="InterPro" id="IPR036249">
    <property type="entry name" value="Thioredoxin-like_sf"/>
</dbReference>
<feature type="region of interest" description="Disordered" evidence="1">
    <location>
        <begin position="516"/>
        <end position="535"/>
    </location>
</feature>
<feature type="region of interest" description="Disordered" evidence="1">
    <location>
        <begin position="144"/>
        <end position="212"/>
    </location>
</feature>